<dbReference type="RefSeq" id="WP_037602004.1">
    <property type="nucleotide sequence ID" value="NZ_JADPCF010000013.1"/>
</dbReference>
<protein>
    <submittedName>
        <fullName evidence="7">Uncharacterized protein</fullName>
    </submittedName>
</protein>
<dbReference type="InterPro" id="IPR007237">
    <property type="entry name" value="CD20-like"/>
</dbReference>
<comment type="caution">
    <text evidence="7">The sequence shown here is derived from an EMBL/GenBank/DDBJ whole genome shotgun (WGS) entry which is preliminary data.</text>
</comment>
<evidence type="ECO:0000313" key="7">
    <source>
        <dbReference type="EMBL" id="KEO45102.1"/>
    </source>
</evidence>
<evidence type="ECO:0000256" key="5">
    <source>
        <dbReference type="SAM" id="MobiDB-lite"/>
    </source>
</evidence>
<gene>
    <name evidence="7" type="ORF">DL07_02570</name>
</gene>
<dbReference type="Proteomes" id="UP000027855">
    <property type="component" value="Unassembled WGS sequence"/>
</dbReference>
<reference evidence="7 8" key="1">
    <citation type="submission" date="2014-04" db="EMBL/GenBank/DDBJ databases">
        <title>Variable characteristics of bacteriocin-producing Streptococcus salivarius strains isolated from Malaysian subjects.</title>
        <authorList>
            <person name="Philip K."/>
            <person name="Barbour A."/>
        </authorList>
    </citation>
    <scope>NUCLEOTIDE SEQUENCE [LARGE SCALE GENOMIC DNA]</scope>
    <source>
        <strain evidence="7 8">NU10</strain>
    </source>
</reference>
<organism evidence="7 8">
    <name type="scientific">Streptococcus salivarius</name>
    <dbReference type="NCBI Taxonomy" id="1304"/>
    <lineage>
        <taxon>Bacteria</taxon>
        <taxon>Bacillati</taxon>
        <taxon>Bacillota</taxon>
        <taxon>Bacilli</taxon>
        <taxon>Lactobacillales</taxon>
        <taxon>Streptococcaceae</taxon>
        <taxon>Streptococcus</taxon>
    </lineage>
</organism>
<evidence type="ECO:0000256" key="4">
    <source>
        <dbReference type="ARBA" id="ARBA00023136"/>
    </source>
</evidence>
<dbReference type="Pfam" id="PF04103">
    <property type="entry name" value="CD20"/>
    <property type="match status" value="1"/>
</dbReference>
<accession>A0A074J0F0</accession>
<feature type="region of interest" description="Disordered" evidence="5">
    <location>
        <begin position="36"/>
        <end position="66"/>
    </location>
</feature>
<feature type="region of interest" description="Disordered" evidence="5">
    <location>
        <begin position="82"/>
        <end position="106"/>
    </location>
</feature>
<dbReference type="GO" id="GO:0016020">
    <property type="term" value="C:membrane"/>
    <property type="evidence" value="ECO:0007669"/>
    <property type="project" value="UniProtKB-SubCell"/>
</dbReference>
<dbReference type="AlphaFoldDB" id="A0A074J0F0"/>
<feature type="compositionally biased region" description="Low complexity" evidence="5">
    <location>
        <begin position="36"/>
        <end position="55"/>
    </location>
</feature>
<evidence type="ECO:0000256" key="2">
    <source>
        <dbReference type="ARBA" id="ARBA00022692"/>
    </source>
</evidence>
<comment type="subcellular location">
    <subcellularLocation>
        <location evidence="1">Membrane</location>
        <topology evidence="1">Multi-pass membrane protein</topology>
    </subcellularLocation>
</comment>
<proteinExistence type="predicted"/>
<evidence type="ECO:0000256" key="3">
    <source>
        <dbReference type="ARBA" id="ARBA00022989"/>
    </source>
</evidence>
<evidence type="ECO:0000256" key="1">
    <source>
        <dbReference type="ARBA" id="ARBA00004141"/>
    </source>
</evidence>
<keyword evidence="4 6" id="KW-0472">Membrane</keyword>
<evidence type="ECO:0000313" key="8">
    <source>
        <dbReference type="Proteomes" id="UP000027855"/>
    </source>
</evidence>
<feature type="transmembrane region" description="Helical" evidence="6">
    <location>
        <begin position="177"/>
        <end position="198"/>
    </location>
</feature>
<evidence type="ECO:0000256" key="6">
    <source>
        <dbReference type="SAM" id="Phobius"/>
    </source>
</evidence>
<keyword evidence="3 6" id="KW-1133">Transmembrane helix</keyword>
<name>A0A074J0F0_STRSL</name>
<dbReference type="EMBL" id="JJMT01000014">
    <property type="protein sequence ID" value="KEO45102.1"/>
    <property type="molecule type" value="Genomic_DNA"/>
</dbReference>
<feature type="transmembrane region" description="Helical" evidence="6">
    <location>
        <begin position="147"/>
        <end position="170"/>
    </location>
</feature>
<feature type="compositionally biased region" description="Basic and acidic residues" evidence="5">
    <location>
        <begin position="90"/>
        <end position="100"/>
    </location>
</feature>
<keyword evidence="2 6" id="KW-0812">Transmembrane</keyword>
<sequence length="412" mass="47196">MATREEWVRHFEDVNGRKPSPEEFMEAKKEGFVIASEEPSAQVSEQVESQQVDSSETTEEVSADSVADTQLDEVQVTLEEEAPNHMPELNLEKEQEKETPKTSQIPLENPYYKPKVTKNNAFVNIALPIIILVLGILFVILSWTLPIGFIFTFLAFFLIILAIVTLVLSLKSTRKALSIIALVMSIIFFMTSLAGAGYQAVKYVMNHAEQFQSDGRNRAYQYIDENYKFDWTEDQFKELKVGTLTLDEVLDAHGKATDAEYSDAYEEDKPDLLDLTYRKENTDGNNYVRLTFEIKDGVYVLKSASATFDYDKVKEVDDYHSNWTKDDYEKLSVGTQADLLKGTRLSEVVEKHPEASFTYHEMTQTEQGDLTQSVSLSYRDYNPENGKVDTVRLTFDYDKRENEYFLTDKSDE</sequence>
<feature type="transmembrane region" description="Helical" evidence="6">
    <location>
        <begin position="121"/>
        <end position="141"/>
    </location>
</feature>